<comment type="caution">
    <text evidence="2">The sequence shown here is derived from an EMBL/GenBank/DDBJ whole genome shotgun (WGS) entry which is preliminary data.</text>
</comment>
<dbReference type="CDD" id="cd01949">
    <property type="entry name" value="GGDEF"/>
    <property type="match status" value="1"/>
</dbReference>
<dbReference type="PROSITE" id="PS50887">
    <property type="entry name" value="GGDEF"/>
    <property type="match status" value="1"/>
</dbReference>
<dbReference type="SUPFAM" id="SSF55781">
    <property type="entry name" value="GAF domain-like"/>
    <property type="match status" value="1"/>
</dbReference>
<reference evidence="2 3" key="1">
    <citation type="journal article" date="2019" name="Nat. Microbiol.">
        <title>Mediterranean grassland soil C-N compound turnover is dependent on rainfall and depth, and is mediated by genomically divergent microorganisms.</title>
        <authorList>
            <person name="Diamond S."/>
            <person name="Andeer P.F."/>
            <person name="Li Z."/>
            <person name="Crits-Christoph A."/>
            <person name="Burstein D."/>
            <person name="Anantharaman K."/>
            <person name="Lane K.R."/>
            <person name="Thomas B.C."/>
            <person name="Pan C."/>
            <person name="Northen T.R."/>
            <person name="Banfield J.F."/>
        </authorList>
    </citation>
    <scope>NUCLEOTIDE SEQUENCE [LARGE SCALE GENOMIC DNA]</scope>
    <source>
        <strain evidence="2">WS_3</strain>
    </source>
</reference>
<dbReference type="InterPro" id="IPR050469">
    <property type="entry name" value="Diguanylate_Cyclase"/>
</dbReference>
<dbReference type="SUPFAM" id="SSF55073">
    <property type="entry name" value="Nucleotide cyclase"/>
    <property type="match status" value="1"/>
</dbReference>
<dbReference type="InterPro" id="IPR003018">
    <property type="entry name" value="GAF"/>
</dbReference>
<dbReference type="Pfam" id="PF00990">
    <property type="entry name" value="GGDEF"/>
    <property type="match status" value="1"/>
</dbReference>
<dbReference type="FunFam" id="3.30.70.270:FF:000001">
    <property type="entry name" value="Diguanylate cyclase domain protein"/>
    <property type="match status" value="1"/>
</dbReference>
<dbReference type="GO" id="GO:1902201">
    <property type="term" value="P:negative regulation of bacterial-type flagellum-dependent cell motility"/>
    <property type="evidence" value="ECO:0007669"/>
    <property type="project" value="TreeGrafter"/>
</dbReference>
<dbReference type="GO" id="GO:0043709">
    <property type="term" value="P:cell adhesion involved in single-species biofilm formation"/>
    <property type="evidence" value="ECO:0007669"/>
    <property type="project" value="TreeGrafter"/>
</dbReference>
<dbReference type="GO" id="GO:0005886">
    <property type="term" value="C:plasma membrane"/>
    <property type="evidence" value="ECO:0007669"/>
    <property type="project" value="TreeGrafter"/>
</dbReference>
<dbReference type="EMBL" id="VBOT01000019">
    <property type="protein sequence ID" value="TMQ53371.1"/>
    <property type="molecule type" value="Genomic_DNA"/>
</dbReference>
<dbReference type="GO" id="GO:0052621">
    <property type="term" value="F:diguanylate cyclase activity"/>
    <property type="evidence" value="ECO:0007669"/>
    <property type="project" value="TreeGrafter"/>
</dbReference>
<dbReference type="Proteomes" id="UP000320184">
    <property type="component" value="Unassembled WGS sequence"/>
</dbReference>
<evidence type="ECO:0000259" key="1">
    <source>
        <dbReference type="PROSITE" id="PS50887"/>
    </source>
</evidence>
<dbReference type="InterPro" id="IPR043128">
    <property type="entry name" value="Rev_trsase/Diguanyl_cyclase"/>
</dbReference>
<dbReference type="InterPro" id="IPR000160">
    <property type="entry name" value="GGDEF_dom"/>
</dbReference>
<dbReference type="NCBIfam" id="TIGR00254">
    <property type="entry name" value="GGDEF"/>
    <property type="match status" value="1"/>
</dbReference>
<dbReference type="PANTHER" id="PTHR45138:SF9">
    <property type="entry name" value="DIGUANYLATE CYCLASE DGCM-RELATED"/>
    <property type="match status" value="1"/>
</dbReference>
<dbReference type="Gene3D" id="3.30.450.40">
    <property type="match status" value="1"/>
</dbReference>
<name>A0A538SPS4_UNCEI</name>
<accession>A0A538SPS4</accession>
<dbReference type="AlphaFoldDB" id="A0A538SPS4"/>
<dbReference type="SMART" id="SM00065">
    <property type="entry name" value="GAF"/>
    <property type="match status" value="1"/>
</dbReference>
<dbReference type="InterPro" id="IPR029016">
    <property type="entry name" value="GAF-like_dom_sf"/>
</dbReference>
<evidence type="ECO:0000313" key="2">
    <source>
        <dbReference type="EMBL" id="TMQ53371.1"/>
    </source>
</evidence>
<dbReference type="SMART" id="SM00267">
    <property type="entry name" value="GGDEF"/>
    <property type="match status" value="1"/>
</dbReference>
<gene>
    <name evidence="2" type="ORF">E6K73_01480</name>
</gene>
<dbReference type="PANTHER" id="PTHR45138">
    <property type="entry name" value="REGULATORY COMPONENTS OF SENSORY TRANSDUCTION SYSTEM"/>
    <property type="match status" value="1"/>
</dbReference>
<dbReference type="Gene3D" id="3.30.70.270">
    <property type="match status" value="1"/>
</dbReference>
<dbReference type="InterPro" id="IPR029787">
    <property type="entry name" value="Nucleotide_cyclase"/>
</dbReference>
<evidence type="ECO:0000313" key="3">
    <source>
        <dbReference type="Proteomes" id="UP000320184"/>
    </source>
</evidence>
<proteinExistence type="predicted"/>
<protein>
    <submittedName>
        <fullName evidence="2">Sensor domain-containing diguanylate cyclase</fullName>
    </submittedName>
</protein>
<feature type="domain" description="GGDEF" evidence="1">
    <location>
        <begin position="221"/>
        <end position="353"/>
    </location>
</feature>
<organism evidence="2 3">
    <name type="scientific">Eiseniibacteriota bacterium</name>
    <dbReference type="NCBI Taxonomy" id="2212470"/>
    <lineage>
        <taxon>Bacteria</taxon>
        <taxon>Candidatus Eiseniibacteriota</taxon>
    </lineage>
</organism>
<sequence length="356" mass="38967">MPVALLEAGSDRSLRPGVTDMLARERTLDSLLEFADQLHVATPTDLPDQTLKAALHMFDGEGAALLLSRHRSHERRVWCVSGAAPTIAPANLPASEFCRMVLRTGHPMAVPDLQADARVGIEDRCPGVVAGPALFVPLRLRERAVGVLCVYRPRGRERFSPDEVRLASLLASCTALMLENRRLAEGLAKMAVTDDLTQVHNYRFLKTALRREIKRAGRFNQQLSLLMIDVDGLKGYNDRNGHMRGSLLLKEIAGLFAQNVRSWDLVAKYGGDEFTAILPQTGREGALVAAERLRAVVEAHAFPLVPQGAITVSLGVATFPEDATDALGLIRASDHALYQAKQNGRNRVAVYEQRAA</sequence>
<dbReference type="Pfam" id="PF13185">
    <property type="entry name" value="GAF_2"/>
    <property type="match status" value="1"/>
</dbReference>